<dbReference type="PROSITE" id="PS50110">
    <property type="entry name" value="RESPONSE_REGULATORY"/>
    <property type="match status" value="1"/>
</dbReference>
<keyword evidence="3 4" id="KW-0597">Phosphoprotein</keyword>
<sequence length="688" mass="75153">MLRLLHRIPRHAVLWVPLLALPLVIGEIWLHLQGARRNPGLEVSLLAMTAILSWYLLSGGIALSRARDGILQRRQLSKLRPMLEVAGQPGWAVAGGGMVLAQSPEALDRWGDWKGRPLSQLLAGQFADAERETTRLIARALRHGRAERDLPDGVKLLFERSGTDLLRISMSSLVESASPSTADPMDYERLPIAILRLAPDGTILNVNSAATPFCGHDAVGAHVSRVLDGLGRPFDAWLHETLASPGTSIPEVLRAPHAGQDRFIQVSMHAEDHGSALIAVLSDARALKTLEAQFVQSQKMQAIGQLAGGIAHDFNNLLTAISGHCDLLMLRHDKGDPDFSDLDQISQNANRAANLVSHLLAFSRKQTLKPQRVDLRNTIADLSHLLNRLVGEKITLEQRHDPRLYPVRVDRGKFEQVVMNLVVNARDAMPQGGRIDIATQNIDLSQPQLHGRFAVPPGRYVRIDVTDQGCGMTADVLGKIFEPFFTTKRVGEGTGLGLSTAYGIVKQTGGYIMCESAPGQGTTFTIYLPAYFGADDTPPEEIADPVRSVSMTAPPDRRVLLVEDEAPVRAFASRALKLRGYQVIEAESGEEALELLTDDKLTVDLFVSDVVMPGMDGLSWVRRALRDRPGTRVIFMSGYTEDVFEDGRSSIEGASFLQKPFSLSDLVAAVGEKFDHAAELPALQTSEA</sequence>
<evidence type="ECO:0000256" key="5">
    <source>
        <dbReference type="SAM" id="Phobius"/>
    </source>
</evidence>
<dbReference type="Gene3D" id="1.10.287.130">
    <property type="match status" value="1"/>
</dbReference>
<dbReference type="PANTHER" id="PTHR43065:SF42">
    <property type="entry name" value="TWO-COMPONENT SENSOR PPRA"/>
    <property type="match status" value="1"/>
</dbReference>
<dbReference type="CDD" id="cd00082">
    <property type="entry name" value="HisKA"/>
    <property type="match status" value="1"/>
</dbReference>
<dbReference type="Gene3D" id="3.30.565.10">
    <property type="entry name" value="Histidine kinase-like ATPase, C-terminal domain"/>
    <property type="match status" value="1"/>
</dbReference>
<feature type="transmembrane region" description="Helical" evidence="5">
    <location>
        <begin position="12"/>
        <end position="32"/>
    </location>
</feature>
<dbReference type="SUPFAM" id="SSF55785">
    <property type="entry name" value="PYP-like sensor domain (PAS domain)"/>
    <property type="match status" value="1"/>
</dbReference>
<proteinExistence type="predicted"/>
<dbReference type="SUPFAM" id="SSF55874">
    <property type="entry name" value="ATPase domain of HSP90 chaperone/DNA topoisomerase II/histidine kinase"/>
    <property type="match status" value="1"/>
</dbReference>
<keyword evidence="5" id="KW-0812">Transmembrane</keyword>
<evidence type="ECO:0000256" key="1">
    <source>
        <dbReference type="ARBA" id="ARBA00000085"/>
    </source>
</evidence>
<dbReference type="InterPro" id="IPR035965">
    <property type="entry name" value="PAS-like_dom_sf"/>
</dbReference>
<dbReference type="GO" id="GO:0000155">
    <property type="term" value="F:phosphorelay sensor kinase activity"/>
    <property type="evidence" value="ECO:0007669"/>
    <property type="project" value="InterPro"/>
</dbReference>
<evidence type="ECO:0000256" key="3">
    <source>
        <dbReference type="ARBA" id="ARBA00022553"/>
    </source>
</evidence>
<keyword evidence="5" id="KW-0472">Membrane</keyword>
<comment type="caution">
    <text evidence="8">The sequence shown here is derived from an EMBL/GenBank/DDBJ whole genome shotgun (WGS) entry which is preliminary data.</text>
</comment>
<dbReference type="EMBL" id="VOPL01000004">
    <property type="protein sequence ID" value="TXB68604.1"/>
    <property type="molecule type" value="Genomic_DNA"/>
</dbReference>
<evidence type="ECO:0000313" key="9">
    <source>
        <dbReference type="Proteomes" id="UP000321562"/>
    </source>
</evidence>
<feature type="domain" description="Histidine kinase" evidence="6">
    <location>
        <begin position="309"/>
        <end position="532"/>
    </location>
</feature>
<evidence type="ECO:0000259" key="6">
    <source>
        <dbReference type="PROSITE" id="PS50109"/>
    </source>
</evidence>
<feature type="domain" description="Response regulatory" evidence="7">
    <location>
        <begin position="558"/>
        <end position="674"/>
    </location>
</feature>
<dbReference type="PROSITE" id="PS50109">
    <property type="entry name" value="HIS_KIN"/>
    <property type="match status" value="1"/>
</dbReference>
<dbReference type="Pfam" id="PF00072">
    <property type="entry name" value="Response_reg"/>
    <property type="match status" value="1"/>
</dbReference>
<keyword evidence="9" id="KW-1185">Reference proteome</keyword>
<dbReference type="PRINTS" id="PR00344">
    <property type="entry name" value="BCTRLSENSOR"/>
</dbReference>
<dbReference type="SMART" id="SM00448">
    <property type="entry name" value="REC"/>
    <property type="match status" value="1"/>
</dbReference>
<dbReference type="InterPro" id="IPR005467">
    <property type="entry name" value="His_kinase_dom"/>
</dbReference>
<dbReference type="InterPro" id="IPR036890">
    <property type="entry name" value="HATPase_C_sf"/>
</dbReference>
<dbReference type="Gene3D" id="3.40.50.2300">
    <property type="match status" value="1"/>
</dbReference>
<reference evidence="8 9" key="1">
    <citation type="submission" date="2019-08" db="EMBL/GenBank/DDBJ databases">
        <authorList>
            <person name="Ye J."/>
        </authorList>
    </citation>
    <scope>NUCLEOTIDE SEQUENCE [LARGE SCALE GENOMIC DNA]</scope>
    <source>
        <strain evidence="8 9">TK008</strain>
    </source>
</reference>
<protein>
    <recommendedName>
        <fullName evidence="2">histidine kinase</fullName>
        <ecNumber evidence="2">2.7.13.3</ecNumber>
    </recommendedName>
</protein>
<dbReference type="SUPFAM" id="SSF52172">
    <property type="entry name" value="CheY-like"/>
    <property type="match status" value="1"/>
</dbReference>
<dbReference type="PANTHER" id="PTHR43065">
    <property type="entry name" value="SENSOR HISTIDINE KINASE"/>
    <property type="match status" value="1"/>
</dbReference>
<keyword evidence="5" id="KW-1133">Transmembrane helix</keyword>
<accession>A0A5C6S2G5</accession>
<dbReference type="InterPro" id="IPR011006">
    <property type="entry name" value="CheY-like_superfamily"/>
</dbReference>
<evidence type="ECO:0000256" key="4">
    <source>
        <dbReference type="PROSITE-ProRule" id="PRU00169"/>
    </source>
</evidence>
<dbReference type="AlphaFoldDB" id="A0A5C6S2G5"/>
<gene>
    <name evidence="8" type="ORF">FQV27_11490</name>
</gene>
<evidence type="ECO:0000259" key="7">
    <source>
        <dbReference type="PROSITE" id="PS50110"/>
    </source>
</evidence>
<comment type="catalytic activity">
    <reaction evidence="1">
        <text>ATP + protein L-histidine = ADP + protein N-phospho-L-histidine.</text>
        <dbReference type="EC" id="2.7.13.3"/>
    </reaction>
</comment>
<name>A0A5C6S2G5_9RHOB</name>
<dbReference type="InterPro" id="IPR036097">
    <property type="entry name" value="HisK_dim/P_sf"/>
</dbReference>
<feature type="modified residue" description="4-aspartylphosphate" evidence="4">
    <location>
        <position position="609"/>
    </location>
</feature>
<dbReference type="Pfam" id="PF00512">
    <property type="entry name" value="HisKA"/>
    <property type="match status" value="1"/>
</dbReference>
<evidence type="ECO:0000256" key="2">
    <source>
        <dbReference type="ARBA" id="ARBA00012438"/>
    </source>
</evidence>
<dbReference type="FunFam" id="1.10.287.130:FF:000037">
    <property type="entry name" value="Hybrid sensor histidine kinase/response regulator"/>
    <property type="match status" value="1"/>
</dbReference>
<dbReference type="RefSeq" id="WP_147098562.1">
    <property type="nucleotide sequence ID" value="NZ_JBHUFH010000012.1"/>
</dbReference>
<evidence type="ECO:0000313" key="8">
    <source>
        <dbReference type="EMBL" id="TXB68604.1"/>
    </source>
</evidence>
<dbReference type="SMART" id="SM00387">
    <property type="entry name" value="HATPase_c"/>
    <property type="match status" value="1"/>
</dbReference>
<dbReference type="InterPro" id="IPR003661">
    <property type="entry name" value="HisK_dim/P_dom"/>
</dbReference>
<dbReference type="SMART" id="SM00388">
    <property type="entry name" value="HisKA"/>
    <property type="match status" value="1"/>
</dbReference>
<dbReference type="InterPro" id="IPR003594">
    <property type="entry name" value="HATPase_dom"/>
</dbReference>
<organism evidence="8 9">
    <name type="scientific">Paracoccus aurantiacus</name>
    <dbReference type="NCBI Taxonomy" id="2599412"/>
    <lineage>
        <taxon>Bacteria</taxon>
        <taxon>Pseudomonadati</taxon>
        <taxon>Pseudomonadota</taxon>
        <taxon>Alphaproteobacteria</taxon>
        <taxon>Rhodobacterales</taxon>
        <taxon>Paracoccaceae</taxon>
        <taxon>Paracoccus</taxon>
    </lineage>
</organism>
<dbReference type="InterPro" id="IPR001789">
    <property type="entry name" value="Sig_transdc_resp-reg_receiver"/>
</dbReference>
<dbReference type="SUPFAM" id="SSF47384">
    <property type="entry name" value="Homodimeric domain of signal transducing histidine kinase"/>
    <property type="match status" value="1"/>
</dbReference>
<dbReference type="Pfam" id="PF02518">
    <property type="entry name" value="HATPase_c"/>
    <property type="match status" value="1"/>
</dbReference>
<dbReference type="OrthoDB" id="9796100at2"/>
<dbReference type="InterPro" id="IPR004358">
    <property type="entry name" value="Sig_transdc_His_kin-like_C"/>
</dbReference>
<dbReference type="Proteomes" id="UP000321562">
    <property type="component" value="Unassembled WGS sequence"/>
</dbReference>
<dbReference type="EC" id="2.7.13.3" evidence="2"/>